<organism evidence="4 5">
    <name type="scientific">Micromonospora nigra</name>
    <dbReference type="NCBI Taxonomy" id="145857"/>
    <lineage>
        <taxon>Bacteria</taxon>
        <taxon>Bacillati</taxon>
        <taxon>Actinomycetota</taxon>
        <taxon>Actinomycetes</taxon>
        <taxon>Micromonosporales</taxon>
        <taxon>Micromonosporaceae</taxon>
        <taxon>Micromonospora</taxon>
    </lineage>
</organism>
<feature type="signal peptide" evidence="2">
    <location>
        <begin position="1"/>
        <end position="24"/>
    </location>
</feature>
<dbReference type="STRING" id="145857.GA0070616_3063"/>
<accession>A0A1C6S7D7</accession>
<feature type="chain" id="PRO_5008745528" evidence="2">
    <location>
        <begin position="25"/>
        <end position="211"/>
    </location>
</feature>
<dbReference type="PANTHER" id="PTHR36933">
    <property type="entry name" value="SLL0788 PROTEIN"/>
    <property type="match status" value="1"/>
</dbReference>
<feature type="region of interest" description="Disordered" evidence="1">
    <location>
        <begin position="31"/>
        <end position="55"/>
    </location>
</feature>
<dbReference type="Proteomes" id="UP000199699">
    <property type="component" value="Unassembled WGS sequence"/>
</dbReference>
<evidence type="ECO:0000259" key="3">
    <source>
        <dbReference type="Pfam" id="PF03713"/>
    </source>
</evidence>
<dbReference type="InterPro" id="IPR012347">
    <property type="entry name" value="Ferritin-like"/>
</dbReference>
<evidence type="ECO:0000313" key="5">
    <source>
        <dbReference type="Proteomes" id="UP000199699"/>
    </source>
</evidence>
<feature type="compositionally biased region" description="Low complexity" evidence="1">
    <location>
        <begin position="36"/>
        <end position="55"/>
    </location>
</feature>
<dbReference type="PANTHER" id="PTHR36933:SF1">
    <property type="entry name" value="SLL0788 PROTEIN"/>
    <property type="match status" value="1"/>
</dbReference>
<dbReference type="OrthoDB" id="26872at2"/>
<proteinExistence type="predicted"/>
<dbReference type="EMBL" id="FMHT01000003">
    <property type="protein sequence ID" value="SCL25207.1"/>
    <property type="molecule type" value="Genomic_DNA"/>
</dbReference>
<sequence>MIRTTVRRALLAGAALTVALTLSACGGDDHDSPMHDTAGSGTTTAPADGGPTAGAAPFGDADVMFAQMMIPHHQQAVEMADLAATRAADPEVKSLAADIKAAQGPEIDAMSGWLTTWGRPVPSPGAEMPHMDHAMPGMMSDADMAGLTKASGRDFDRKFLTMMIAHHEGAIEMARSETATGTSPEAKAMAQQIATSQQKEIALMRGILDRL</sequence>
<reference evidence="4 5" key="1">
    <citation type="submission" date="2016-06" db="EMBL/GenBank/DDBJ databases">
        <authorList>
            <person name="Kjaerup R.B."/>
            <person name="Dalgaard T.S."/>
            <person name="Juul-Madsen H.R."/>
        </authorList>
    </citation>
    <scope>NUCLEOTIDE SEQUENCE [LARGE SCALE GENOMIC DNA]</scope>
    <source>
        <strain evidence="4 5">DSM 43818</strain>
    </source>
</reference>
<evidence type="ECO:0000256" key="2">
    <source>
        <dbReference type="SAM" id="SignalP"/>
    </source>
</evidence>
<gene>
    <name evidence="4" type="ORF">GA0070616_3063</name>
</gene>
<dbReference type="Gene3D" id="1.20.1260.10">
    <property type="match status" value="1"/>
</dbReference>
<protein>
    <submittedName>
        <fullName evidence="4">Uncharacterized conserved protein, DUF305 family</fullName>
    </submittedName>
</protein>
<dbReference type="PROSITE" id="PS51257">
    <property type="entry name" value="PROKAR_LIPOPROTEIN"/>
    <property type="match status" value="1"/>
</dbReference>
<evidence type="ECO:0000313" key="4">
    <source>
        <dbReference type="EMBL" id="SCL25207.1"/>
    </source>
</evidence>
<dbReference type="RefSeq" id="WP_091082345.1">
    <property type="nucleotide sequence ID" value="NZ_FMHT01000003.1"/>
</dbReference>
<keyword evidence="2" id="KW-0732">Signal</keyword>
<dbReference type="AlphaFoldDB" id="A0A1C6S7D7"/>
<dbReference type="Pfam" id="PF03713">
    <property type="entry name" value="DUF305"/>
    <property type="match status" value="1"/>
</dbReference>
<name>A0A1C6S7D7_9ACTN</name>
<dbReference type="InterPro" id="IPR005183">
    <property type="entry name" value="DUF305_CopM-like"/>
</dbReference>
<feature type="domain" description="DUF305" evidence="3">
    <location>
        <begin position="62"/>
        <end position="208"/>
    </location>
</feature>
<evidence type="ECO:0000256" key="1">
    <source>
        <dbReference type="SAM" id="MobiDB-lite"/>
    </source>
</evidence>
<keyword evidence="5" id="KW-1185">Reference proteome</keyword>